<sequence length="230" mass="25036">KVEGRPSLVDDWNWRRGREVLPSASPPARHPPPSSSRGGHGVLLPVPLGTLVLRARMRSLPSPRSASLRAPPAPAPAGAQRSNREDRGALRPRDEETDDRVDRGGRSSSSSSSRPSQSSSRLPGSMMQWDPKRRYRKGDRITYEDSAYEAASNSPEGPPFDPFLRAGGARPLHNELGHPSATPARVPVLEPAGRVRHHALHREGRVPAREARGGDTGCGTVDDEEEEEQL</sequence>
<dbReference type="AlphaFoldDB" id="K0TJ70"/>
<feature type="region of interest" description="Disordered" evidence="1">
    <location>
        <begin position="1"/>
        <end position="230"/>
    </location>
</feature>
<feature type="compositionally biased region" description="Basic and acidic residues" evidence="1">
    <location>
        <begin position="82"/>
        <end position="105"/>
    </location>
</feature>
<feature type="compositionally biased region" description="Low complexity" evidence="1">
    <location>
        <begin position="106"/>
        <end position="125"/>
    </location>
</feature>
<keyword evidence="3" id="KW-1185">Reference proteome</keyword>
<accession>K0TJ70</accession>
<feature type="compositionally biased region" description="Pro residues" evidence="1">
    <location>
        <begin position="24"/>
        <end position="34"/>
    </location>
</feature>
<protein>
    <submittedName>
        <fullName evidence="2">Uncharacterized protein</fullName>
    </submittedName>
</protein>
<comment type="caution">
    <text evidence="2">The sequence shown here is derived from an EMBL/GenBank/DDBJ whole genome shotgun (WGS) entry which is preliminary data.</text>
</comment>
<feature type="compositionally biased region" description="Acidic residues" evidence="1">
    <location>
        <begin position="221"/>
        <end position="230"/>
    </location>
</feature>
<proteinExistence type="predicted"/>
<evidence type="ECO:0000313" key="3">
    <source>
        <dbReference type="Proteomes" id="UP000266841"/>
    </source>
</evidence>
<dbReference type="EMBL" id="AGNL01001253">
    <property type="protein sequence ID" value="EJK77144.1"/>
    <property type="molecule type" value="Genomic_DNA"/>
</dbReference>
<dbReference type="OrthoDB" id="46355at2759"/>
<organism evidence="2 3">
    <name type="scientific">Thalassiosira oceanica</name>
    <name type="common">Marine diatom</name>
    <dbReference type="NCBI Taxonomy" id="159749"/>
    <lineage>
        <taxon>Eukaryota</taxon>
        <taxon>Sar</taxon>
        <taxon>Stramenopiles</taxon>
        <taxon>Ochrophyta</taxon>
        <taxon>Bacillariophyta</taxon>
        <taxon>Coscinodiscophyceae</taxon>
        <taxon>Thalassiosirophycidae</taxon>
        <taxon>Thalassiosirales</taxon>
        <taxon>Thalassiosiraceae</taxon>
        <taxon>Thalassiosira</taxon>
    </lineage>
</organism>
<evidence type="ECO:0000256" key="1">
    <source>
        <dbReference type="SAM" id="MobiDB-lite"/>
    </source>
</evidence>
<feature type="compositionally biased region" description="Low complexity" evidence="1">
    <location>
        <begin position="42"/>
        <end position="81"/>
    </location>
</feature>
<gene>
    <name evidence="2" type="ORF">THAOC_01041</name>
</gene>
<evidence type="ECO:0000313" key="2">
    <source>
        <dbReference type="EMBL" id="EJK77144.1"/>
    </source>
</evidence>
<feature type="compositionally biased region" description="Basic and acidic residues" evidence="1">
    <location>
        <begin position="201"/>
        <end position="213"/>
    </location>
</feature>
<reference evidence="2 3" key="1">
    <citation type="journal article" date="2012" name="Genome Biol.">
        <title>Genome and low-iron response of an oceanic diatom adapted to chronic iron limitation.</title>
        <authorList>
            <person name="Lommer M."/>
            <person name="Specht M."/>
            <person name="Roy A.S."/>
            <person name="Kraemer L."/>
            <person name="Andreson R."/>
            <person name="Gutowska M.A."/>
            <person name="Wolf J."/>
            <person name="Bergner S.V."/>
            <person name="Schilhabel M.B."/>
            <person name="Klostermeier U.C."/>
            <person name="Beiko R.G."/>
            <person name="Rosenstiel P."/>
            <person name="Hippler M."/>
            <person name="Laroche J."/>
        </authorList>
    </citation>
    <scope>NUCLEOTIDE SEQUENCE [LARGE SCALE GENOMIC DNA]</scope>
    <source>
        <strain evidence="2 3">CCMP1005</strain>
    </source>
</reference>
<feature type="non-terminal residue" evidence="2">
    <location>
        <position position="1"/>
    </location>
</feature>
<dbReference type="Proteomes" id="UP000266841">
    <property type="component" value="Unassembled WGS sequence"/>
</dbReference>
<name>K0TJ70_THAOC</name>